<protein>
    <submittedName>
        <fullName evidence="3">Secreted RxLR effector peptide protein</fullName>
    </submittedName>
</protein>
<organism evidence="3 4">
    <name type="scientific">Phytophthora palmivora</name>
    <dbReference type="NCBI Taxonomy" id="4796"/>
    <lineage>
        <taxon>Eukaryota</taxon>
        <taxon>Sar</taxon>
        <taxon>Stramenopiles</taxon>
        <taxon>Oomycota</taxon>
        <taxon>Peronosporomycetes</taxon>
        <taxon>Peronosporales</taxon>
        <taxon>Peronosporaceae</taxon>
        <taxon>Phytophthora</taxon>
    </lineage>
</organism>
<evidence type="ECO:0000256" key="1">
    <source>
        <dbReference type="SAM" id="Phobius"/>
    </source>
</evidence>
<accession>A0A2P4Y7X6</accession>
<keyword evidence="4" id="KW-1185">Reference proteome</keyword>
<dbReference type="EMBL" id="NCKW01005010">
    <property type="protein sequence ID" value="POM73779.1"/>
    <property type="molecule type" value="Genomic_DNA"/>
</dbReference>
<proteinExistence type="predicted"/>
<gene>
    <name evidence="3" type="ORF">PHPALM_9342</name>
</gene>
<dbReference type="AlphaFoldDB" id="A0A2P4Y7X6"/>
<keyword evidence="1" id="KW-0812">Transmembrane</keyword>
<comment type="caution">
    <text evidence="3">The sequence shown here is derived from an EMBL/GenBank/DDBJ whole genome shotgun (WGS) entry which is preliminary data.</text>
</comment>
<feature type="chain" id="PRO_5015188785" evidence="2">
    <location>
        <begin position="26"/>
        <end position="164"/>
    </location>
</feature>
<feature type="signal peptide" evidence="2">
    <location>
        <begin position="1"/>
        <end position="25"/>
    </location>
</feature>
<sequence>MKKSFAFRIIVITLVVINNLNVVAAGTTIREHDNALIPDHPHSFRYLKGTDKTIEKDEGEERAGPLNTLTRLKGLFRSDRNKMKDVKLNKRSASEALSKVKAILGQSKTPTKMTPTKIKNLETYARDNPDKWDAMTCYLEFVYGIIFVVFIGGGAIYGAWKYKS</sequence>
<evidence type="ECO:0000313" key="3">
    <source>
        <dbReference type="EMBL" id="POM73779.1"/>
    </source>
</evidence>
<evidence type="ECO:0000256" key="2">
    <source>
        <dbReference type="SAM" id="SignalP"/>
    </source>
</evidence>
<name>A0A2P4Y7X6_9STRA</name>
<keyword evidence="1" id="KW-1133">Transmembrane helix</keyword>
<feature type="transmembrane region" description="Helical" evidence="1">
    <location>
        <begin position="141"/>
        <end position="160"/>
    </location>
</feature>
<dbReference type="OrthoDB" id="112866at2759"/>
<reference evidence="3 4" key="1">
    <citation type="journal article" date="2017" name="Genome Biol. Evol.">
        <title>Phytophthora megakarya and P. palmivora, closely related causal agents of cacao black pod rot, underwent increases in genome sizes and gene numbers by different mechanisms.</title>
        <authorList>
            <person name="Ali S.S."/>
            <person name="Shao J."/>
            <person name="Lary D.J."/>
            <person name="Kronmiller B."/>
            <person name="Shen D."/>
            <person name="Strem M.D."/>
            <person name="Amoako-Attah I."/>
            <person name="Akrofi A.Y."/>
            <person name="Begoude B.A."/>
            <person name="Ten Hoopen G.M."/>
            <person name="Coulibaly K."/>
            <person name="Kebe B.I."/>
            <person name="Melnick R.L."/>
            <person name="Guiltinan M.J."/>
            <person name="Tyler B.M."/>
            <person name="Meinhardt L.W."/>
            <person name="Bailey B.A."/>
        </authorList>
    </citation>
    <scope>NUCLEOTIDE SEQUENCE [LARGE SCALE GENOMIC DNA]</scope>
    <source>
        <strain evidence="4">sbr112.9</strain>
    </source>
</reference>
<keyword evidence="1" id="KW-0472">Membrane</keyword>
<evidence type="ECO:0000313" key="4">
    <source>
        <dbReference type="Proteomes" id="UP000237271"/>
    </source>
</evidence>
<dbReference type="Proteomes" id="UP000237271">
    <property type="component" value="Unassembled WGS sequence"/>
</dbReference>
<keyword evidence="2" id="KW-0732">Signal</keyword>